<comment type="similarity">
    <text evidence="1">Belongs to the glycosyltransferase 10 family.</text>
</comment>
<dbReference type="AlphaFoldDB" id="U2F0S4"/>
<keyword evidence="3 5" id="KW-0808">Transferase</keyword>
<dbReference type="PANTHER" id="PTHR11929">
    <property type="entry name" value="ALPHA- 1,3 -FUCOSYLTRANSFERASE"/>
    <property type="match status" value="1"/>
</dbReference>
<dbReference type="Pfam" id="PF00852">
    <property type="entry name" value="Glyco_transf_10"/>
    <property type="match status" value="1"/>
</dbReference>
<dbReference type="InterPro" id="IPR001503">
    <property type="entry name" value="Glyco_trans_10"/>
</dbReference>
<dbReference type="GO" id="GO:0016020">
    <property type="term" value="C:membrane"/>
    <property type="evidence" value="ECO:0007669"/>
    <property type="project" value="InterPro"/>
</dbReference>
<evidence type="ECO:0000256" key="3">
    <source>
        <dbReference type="ARBA" id="ARBA00022679"/>
    </source>
</evidence>
<dbReference type="PATRIC" id="fig|1242966.3.peg.354"/>
<evidence type="ECO:0000313" key="5">
    <source>
        <dbReference type="EMBL" id="ERJ23812.1"/>
    </source>
</evidence>
<feature type="domain" description="Fucosyltransferase C-terminal" evidence="4">
    <location>
        <begin position="215"/>
        <end position="307"/>
    </location>
</feature>
<dbReference type="GO" id="GO:0046920">
    <property type="term" value="F:alpha-(1-&gt;3)-fucosyltransferase activity"/>
    <property type="evidence" value="ECO:0007669"/>
    <property type="project" value="TreeGrafter"/>
</dbReference>
<proteinExistence type="inferred from homology"/>
<keyword evidence="2" id="KW-0328">Glycosyltransferase</keyword>
<dbReference type="RefSeq" id="WP_021084057.1">
    <property type="nucleotide sequence ID" value="NZ_ANNE01000003.1"/>
</dbReference>
<evidence type="ECO:0000313" key="6">
    <source>
        <dbReference type="Proteomes" id="UP000016636"/>
    </source>
</evidence>
<dbReference type="Proteomes" id="UP000016636">
    <property type="component" value="Unassembled WGS sequence"/>
</dbReference>
<evidence type="ECO:0000256" key="2">
    <source>
        <dbReference type="ARBA" id="ARBA00022676"/>
    </source>
</evidence>
<evidence type="ECO:0000259" key="4">
    <source>
        <dbReference type="Pfam" id="PF00852"/>
    </source>
</evidence>
<name>U2F0S4_9BACT</name>
<dbReference type="InterPro" id="IPR038577">
    <property type="entry name" value="GT10-like_C_sf"/>
</dbReference>
<dbReference type="InterPro" id="IPR055270">
    <property type="entry name" value="Glyco_tran_10_C"/>
</dbReference>
<evidence type="ECO:0000256" key="1">
    <source>
        <dbReference type="ARBA" id="ARBA00008919"/>
    </source>
</evidence>
<comment type="caution">
    <text evidence="5">The sequence shown here is derived from an EMBL/GenBank/DDBJ whole genome shotgun (WGS) entry which is preliminary data.</text>
</comment>
<reference evidence="5 6" key="1">
    <citation type="journal article" date="2013" name="BMC Genomics">
        <title>Comparative genomics of Campylobacter concisus isolates reveals genetic diversity and provides insights into disease association.</title>
        <authorList>
            <person name="Deshpande N.P."/>
            <person name="Kaakoush N.O."/>
            <person name="Wilkins M.R."/>
            <person name="Mitchell H.M."/>
        </authorList>
    </citation>
    <scope>NUCLEOTIDE SEQUENCE [LARGE SCALE GENOMIC DNA]</scope>
    <source>
        <strain evidence="5 6">UNSW3</strain>
    </source>
</reference>
<dbReference type="EMBL" id="ANNE01000003">
    <property type="protein sequence ID" value="ERJ23812.1"/>
    <property type="molecule type" value="Genomic_DNA"/>
</dbReference>
<dbReference type="PANTHER" id="PTHR11929:SF194">
    <property type="entry name" value="ALPHA-(1,3)-FUCOSYLTRANSFERASE 10"/>
    <property type="match status" value="1"/>
</dbReference>
<accession>U2F0S4</accession>
<protein>
    <submittedName>
        <fullName evidence="5">Putative fucosyl transferase</fullName>
    </submittedName>
</protein>
<gene>
    <name evidence="5" type="ORF">UNSW3_1187</name>
</gene>
<sequence>MKTIAFYCEYDKRVNDDHFLLHYPLTNEYVSLTNDLKRIGYEIHTLDIYKKQNIDPDICIFLDMPTFSTNKIINKKKTKSIVMLREAEIINKINYDKKRHQEFDFILTWKNSLIDNKKYFFFPSTRYVFSGRATVKDYLDRKLCVLINSNLSSKIKGELYSHRFKIIRWFEKKYINDFDLYGYGWDKYILKIRNKTIFSSKLLAPKRISYKGTVEDKIATISKYKFVICFENANNVEDYVSEKIFDCFLASTVPIYLGAPNIEKIIPKECFIDFRQFNSIDEMHIFISSMNSKRYLEYIDNINSYINSDMAKKYSLENWVNSIKKVIRLCNV</sequence>
<dbReference type="SUPFAM" id="SSF53756">
    <property type="entry name" value="UDP-Glycosyltransferase/glycogen phosphorylase"/>
    <property type="match status" value="1"/>
</dbReference>
<dbReference type="Gene3D" id="3.40.50.11660">
    <property type="entry name" value="Glycosyl transferase family 10, C-terminal domain"/>
    <property type="match status" value="1"/>
</dbReference>
<organism evidence="5 6">
    <name type="scientific">Campylobacter concisus UNSW3</name>
    <dbReference type="NCBI Taxonomy" id="1242966"/>
    <lineage>
        <taxon>Bacteria</taxon>
        <taxon>Pseudomonadati</taxon>
        <taxon>Campylobacterota</taxon>
        <taxon>Epsilonproteobacteria</taxon>
        <taxon>Campylobacterales</taxon>
        <taxon>Campylobacteraceae</taxon>
        <taxon>Campylobacter</taxon>
    </lineage>
</organism>